<protein>
    <submittedName>
        <fullName evidence="7">Uncharacterized protein</fullName>
    </submittedName>
</protein>
<evidence type="ECO:0000259" key="4">
    <source>
        <dbReference type="Pfam" id="PF05057"/>
    </source>
</evidence>
<name>A0A2N3NL74_9PEZI</name>
<evidence type="ECO:0000259" key="5">
    <source>
        <dbReference type="Pfam" id="PF22939"/>
    </source>
</evidence>
<dbReference type="InterPro" id="IPR054471">
    <property type="entry name" value="GPIID_WHD"/>
</dbReference>
<dbReference type="EMBL" id="NLAX01000002">
    <property type="protein sequence ID" value="PKS13158.1"/>
    <property type="molecule type" value="Genomic_DNA"/>
</dbReference>
<comment type="caution">
    <text evidence="7">The sequence shown here is derived from an EMBL/GenBank/DDBJ whole genome shotgun (WGS) entry which is preliminary data.</text>
</comment>
<dbReference type="VEuPathDB" id="FungiDB:jhhlp_000500"/>
<evidence type="ECO:0000313" key="8">
    <source>
        <dbReference type="Proteomes" id="UP000233524"/>
    </source>
</evidence>
<dbReference type="SUPFAM" id="SSF53474">
    <property type="entry name" value="alpha/beta-Hydrolases"/>
    <property type="match status" value="1"/>
</dbReference>
<keyword evidence="8" id="KW-1185">Reference proteome</keyword>
<evidence type="ECO:0000256" key="1">
    <source>
        <dbReference type="ARBA" id="ARBA00007920"/>
    </source>
</evidence>
<dbReference type="Gene3D" id="2.130.10.10">
    <property type="entry name" value="YVTN repeat-like/Quinoprotein amine dehydrogenase"/>
    <property type="match status" value="3"/>
</dbReference>
<dbReference type="InterPro" id="IPR056884">
    <property type="entry name" value="NPHP3-like_N"/>
</dbReference>
<dbReference type="SUPFAM" id="SSF50978">
    <property type="entry name" value="WD40 repeat-like"/>
    <property type="match status" value="1"/>
</dbReference>
<organism evidence="7 8">
    <name type="scientific">Lomentospora prolificans</name>
    <dbReference type="NCBI Taxonomy" id="41688"/>
    <lineage>
        <taxon>Eukaryota</taxon>
        <taxon>Fungi</taxon>
        <taxon>Dikarya</taxon>
        <taxon>Ascomycota</taxon>
        <taxon>Pezizomycotina</taxon>
        <taxon>Sordariomycetes</taxon>
        <taxon>Hypocreomycetidae</taxon>
        <taxon>Microascales</taxon>
        <taxon>Microascaceae</taxon>
        <taxon>Lomentospora</taxon>
    </lineage>
</organism>
<feature type="region of interest" description="Disordered" evidence="3">
    <location>
        <begin position="1"/>
        <end position="34"/>
    </location>
</feature>
<dbReference type="Pfam" id="PF22939">
    <property type="entry name" value="WHD_GPIID"/>
    <property type="match status" value="1"/>
</dbReference>
<dbReference type="Pfam" id="PF24883">
    <property type="entry name" value="NPHP3_N"/>
    <property type="match status" value="1"/>
</dbReference>
<proteinExistence type="inferred from homology"/>
<evidence type="ECO:0000256" key="2">
    <source>
        <dbReference type="ARBA" id="ARBA00022737"/>
    </source>
</evidence>
<reference evidence="7 8" key="1">
    <citation type="journal article" date="2017" name="G3 (Bethesda)">
        <title>First Draft Genome Sequence of the Pathogenic Fungus Lomentospora prolificans (Formerly Scedosporium prolificans).</title>
        <authorList>
            <person name="Luo R."/>
            <person name="Zimin A."/>
            <person name="Workman R."/>
            <person name="Fan Y."/>
            <person name="Pertea G."/>
            <person name="Grossman N."/>
            <person name="Wear M.P."/>
            <person name="Jia B."/>
            <person name="Miller H."/>
            <person name="Casadevall A."/>
            <person name="Timp W."/>
            <person name="Zhang S.X."/>
            <person name="Salzberg S.L."/>
        </authorList>
    </citation>
    <scope>NUCLEOTIDE SEQUENCE [LARGE SCALE GENOMIC DNA]</scope>
    <source>
        <strain evidence="7 8">JHH-5317</strain>
    </source>
</reference>
<keyword evidence="2" id="KW-0677">Repeat</keyword>
<dbReference type="InterPro" id="IPR027417">
    <property type="entry name" value="P-loop_NTPase"/>
</dbReference>
<dbReference type="InParanoid" id="A0A2N3NL74"/>
<feature type="domain" description="Nephrocystin 3-like N-terminal" evidence="6">
    <location>
        <begin position="402"/>
        <end position="563"/>
    </location>
</feature>
<gene>
    <name evidence="7" type="ORF">jhhlp_000500</name>
</gene>
<dbReference type="Proteomes" id="UP000233524">
    <property type="component" value="Unassembled WGS sequence"/>
</dbReference>
<evidence type="ECO:0000313" key="7">
    <source>
        <dbReference type="EMBL" id="PKS13158.1"/>
    </source>
</evidence>
<dbReference type="InterPro" id="IPR036322">
    <property type="entry name" value="WD40_repeat_dom_sf"/>
</dbReference>
<dbReference type="InterPro" id="IPR007751">
    <property type="entry name" value="DUF676_lipase-like"/>
</dbReference>
<dbReference type="Gene3D" id="3.40.50.300">
    <property type="entry name" value="P-loop containing nucleotide triphosphate hydrolases"/>
    <property type="match status" value="1"/>
</dbReference>
<dbReference type="SUPFAM" id="SSF69322">
    <property type="entry name" value="Tricorn protease domain 2"/>
    <property type="match status" value="1"/>
</dbReference>
<evidence type="ECO:0000259" key="6">
    <source>
        <dbReference type="Pfam" id="PF24883"/>
    </source>
</evidence>
<comment type="similarity">
    <text evidence="1">Belongs to the putative lipase ROG1 family.</text>
</comment>
<dbReference type="OrthoDB" id="1658288at2759"/>
<dbReference type="InterPro" id="IPR029058">
    <property type="entry name" value="AB_hydrolase_fold"/>
</dbReference>
<evidence type="ECO:0000256" key="3">
    <source>
        <dbReference type="SAM" id="MobiDB-lite"/>
    </source>
</evidence>
<accession>A0A2N3NL74</accession>
<dbReference type="PANTHER" id="PTHR10039:SF16">
    <property type="entry name" value="GPI INOSITOL-DEACYLASE"/>
    <property type="match status" value="1"/>
</dbReference>
<dbReference type="InterPro" id="IPR015943">
    <property type="entry name" value="WD40/YVTN_repeat-like_dom_sf"/>
</dbReference>
<feature type="domain" description="DUF676" evidence="4">
    <location>
        <begin position="114"/>
        <end position="245"/>
    </location>
</feature>
<feature type="domain" description="GPI inositol-deacylase winged helix" evidence="5">
    <location>
        <begin position="676"/>
        <end position="746"/>
    </location>
</feature>
<dbReference type="Pfam" id="PF05057">
    <property type="entry name" value="DUF676"/>
    <property type="match status" value="1"/>
</dbReference>
<dbReference type="Gene3D" id="3.40.50.1820">
    <property type="entry name" value="alpha/beta hydrolase"/>
    <property type="match status" value="1"/>
</dbReference>
<dbReference type="PANTHER" id="PTHR10039">
    <property type="entry name" value="AMELOGENIN"/>
    <property type="match status" value="1"/>
</dbReference>
<sequence length="1624" mass="181170">MRKLFKPSSKSGSSAEVNPEADTQILPSPPLRPRILDLSDQTDTLATTSLSARTLPSRSLIQATQANQEPDRRGSLTSIAASITHKRRRSRDVRDDPLGLVVLHSPVDRSVDILFIHGLGGSSLRTWCRDKDLDFLWPQFWLPQEIPTARILTFGYNANFQSKREKASLTISDFAADLLFRMKHEESGDVRLGQVPIIVVAHSMGGLVFKKAFIYGHMSNEFSSIVSCIKAVLFLATPHRGTDLADTLHAILASSMLGHSTKDYVLELARRSPTIDELNETFRHHASKLRLFSFYETLTTALGPISAMILDKNSSVMGYPNETPQPLVANHHNVCKFTSTNDPNYTSVVGALRSVANALSQQPIGDSDNKEEDDLRQIRTLLGVSGPPEDSFSAVRALRKTGTCAGFLSCPEMETWLSGESAHILWAHASPGSGKSILCSFVVDSLLRQGRHCAYFFFKYGSRQTQSVAHMLRSLAYQMALISPEFRRNLTQIAHSRSKIDRADATMVWETLFAPSAAQAEISRPIFWVIDAIDESESFKQVIDFASRTSGFGSPIHILTFSRPLAAITKTFQLTKKRIPVVDISLPDNAHDIRLVVSGEIDYLPSNDEFKVETVDEITSRAQGNFLWASLVLKRVTRCLRQEQVKRVLESTPDGMDRLYDRMFDVVSSLDVGEDQALAEILLLWAMYAETPLTIDEFSEAYPTQMNSIMDFQHTVSEVSGQFVVINANNAMVLVHHSAREYLRKSKHQWFSLEPKNANERLFCKCIEALCDGRLRRKLMKAEIPKFLQYAATSWAFHLQYSPAGSDRTLDMLVKFFNGPFPLSWLQYLAMSGQLSDLVRASRILTKFAREKRKADAEKSPMLHRLSDLALIETWAIDLMKIPAKFGRHLYEDPLFIYKCVPPLSPQCSIIHQKFSANPAATLSVCGRSNPEWDDCLARVSANPSRALRLAASSLYLAVVSDTPKGTITIWDTNLFVEHQSFNIGEHVWALSFNKSGSLLACYGVSRTFVWKMDDGSLQLTVTNPLQERAIEFNFDGNDTILMVSDVREIYELVLQPSLEQTYWSRKSPELLDEPGVPEGTFLSTPSCVAFNGDCSQIAVAYRSFPLSIWNVDPPEMVARLKRKFKQGEAAVNSYTGDNKVVWHPSGNLVIGIYGQIFKWSPVDGTYEEVKGETGVIPHGLQCSPNGLVFITSDVEGSIKIYDISSMALIYKLSSEDSINQICFSPDSLRFYDLRGCYCNIWEPNCLARLADSAITEQISDADSAADSFWSDADDVHSTAISLPTSESQADSKPAICAIASGTKSTEQIAYANESGVVEIYDPANDQRYVVVRTLFGTKAEQVAWNAQHDRLAYSLSNGGLAVISMSVSSEQEVSIKSWYVERKPTARRGRTRQLILNSTGDLLLVLGTEICQILAIPSGEVIAETVLFRNHSATWTQHPDDPGLLICAYANSLVVYTWELEQQQARQLRIVDDDAEPPEIDEFLSSHSSKFLLLRTVTATLGRTSYSFVVLPTDSLYLNDTISKSTDFVTPLCLPDSIRKIAQHPVGILADGRLVFLDKSLRVCTWDLWENANDNTVTRHFFLPHDWVTSSGIQLCRVLRDGTLLCPSKGEIAIMKSDLMTNQ</sequence>